<proteinExistence type="predicted"/>
<gene>
    <name evidence="1" type="ORF">CEV32_4137</name>
</gene>
<organism evidence="1 2">
    <name type="scientific">Brucella rhizosphaerae</name>
    <dbReference type="NCBI Taxonomy" id="571254"/>
    <lineage>
        <taxon>Bacteria</taxon>
        <taxon>Pseudomonadati</taxon>
        <taxon>Pseudomonadota</taxon>
        <taxon>Alphaproteobacteria</taxon>
        <taxon>Hyphomicrobiales</taxon>
        <taxon>Brucellaceae</taxon>
        <taxon>Brucella/Ochrobactrum group</taxon>
        <taxon>Brucella</taxon>
    </lineage>
</organism>
<dbReference type="AlphaFoldDB" id="A0A256FPV4"/>
<evidence type="ECO:0000313" key="2">
    <source>
        <dbReference type="Proteomes" id="UP000216345"/>
    </source>
</evidence>
<sequence length="58" mass="6763">MKFAFIGTEKAHMSQSRLCDFAGVSISGYYAWKHRLPSRRPLDRRRASNLLDQNFICD</sequence>
<name>A0A256FPV4_9HYPH</name>
<evidence type="ECO:0000313" key="1">
    <source>
        <dbReference type="EMBL" id="OYR16790.1"/>
    </source>
</evidence>
<dbReference type="EMBL" id="NNRK01000021">
    <property type="protein sequence ID" value="OYR16790.1"/>
    <property type="molecule type" value="Genomic_DNA"/>
</dbReference>
<dbReference type="Proteomes" id="UP000216345">
    <property type="component" value="Unassembled WGS sequence"/>
</dbReference>
<keyword evidence="2" id="KW-1185">Reference proteome</keyword>
<accession>A0A256FPV4</accession>
<comment type="caution">
    <text evidence="1">The sequence shown here is derived from an EMBL/GenBank/DDBJ whole genome shotgun (WGS) entry which is preliminary data.</text>
</comment>
<protein>
    <submittedName>
        <fullName evidence="1">IS1953 family transposase OrfA</fullName>
    </submittedName>
</protein>
<reference evidence="1 2" key="1">
    <citation type="submission" date="2017-07" db="EMBL/GenBank/DDBJ databases">
        <title>Phylogenetic study on the rhizospheric bacterium Ochrobactrum sp. A44.</title>
        <authorList>
            <person name="Krzyzanowska D.M."/>
            <person name="Ossowicki A."/>
            <person name="Rajewska M."/>
            <person name="Maciag T."/>
            <person name="Kaczynski Z."/>
            <person name="Czerwicka M."/>
            <person name="Jafra S."/>
        </authorList>
    </citation>
    <scope>NUCLEOTIDE SEQUENCE [LARGE SCALE GENOMIC DNA]</scope>
    <source>
        <strain evidence="1 2">PR17</strain>
    </source>
</reference>